<evidence type="ECO:0000256" key="10">
    <source>
        <dbReference type="ARBA" id="ARBA00048552"/>
    </source>
</evidence>
<keyword evidence="9" id="KW-0539">Nucleus</keyword>
<dbReference type="GO" id="GO:0003899">
    <property type="term" value="F:DNA-directed RNA polymerase activity"/>
    <property type="evidence" value="ECO:0007669"/>
    <property type="project" value="UniProtKB-EC"/>
</dbReference>
<dbReference type="Gene3D" id="4.10.860.120">
    <property type="entry name" value="RNA polymerase II, clamp domain"/>
    <property type="match status" value="1"/>
</dbReference>
<evidence type="ECO:0000313" key="14">
    <source>
        <dbReference type="Proteomes" id="UP001165120"/>
    </source>
</evidence>
<proteinExistence type="inferred from homology"/>
<reference evidence="13" key="1">
    <citation type="submission" date="2023-04" db="EMBL/GenBank/DDBJ databases">
        <title>Candida boidinii NBRC 10035.</title>
        <authorList>
            <person name="Ichikawa N."/>
            <person name="Sato H."/>
            <person name="Tonouchi N."/>
        </authorList>
    </citation>
    <scope>NUCLEOTIDE SEQUENCE</scope>
    <source>
        <strain evidence="13">NBRC 10035</strain>
    </source>
</reference>
<dbReference type="GO" id="GO:0046872">
    <property type="term" value="F:metal ion binding"/>
    <property type="evidence" value="ECO:0007669"/>
    <property type="project" value="UniProtKB-KW"/>
</dbReference>
<dbReference type="GO" id="GO:0005634">
    <property type="term" value="C:nucleus"/>
    <property type="evidence" value="ECO:0007669"/>
    <property type="project" value="UniProtKB-SubCell"/>
</dbReference>
<keyword evidence="8 11" id="KW-0804">Transcription</keyword>
<comment type="catalytic activity">
    <reaction evidence="10 11">
        <text>RNA(n) + a ribonucleoside 5'-triphosphate = RNA(n+1) + diphosphate</text>
        <dbReference type="Rhea" id="RHEA:21248"/>
        <dbReference type="Rhea" id="RHEA-COMP:14527"/>
        <dbReference type="Rhea" id="RHEA-COMP:17342"/>
        <dbReference type="ChEBI" id="CHEBI:33019"/>
        <dbReference type="ChEBI" id="CHEBI:61557"/>
        <dbReference type="ChEBI" id="CHEBI:140395"/>
        <dbReference type="EC" id="2.7.7.6"/>
    </reaction>
</comment>
<comment type="similarity">
    <text evidence="11">Belongs to the RNA polymerase beta' chain family.</text>
</comment>
<protein>
    <recommendedName>
        <fullName evidence="11">DNA-directed RNA polymerase subunit</fullName>
        <ecNumber evidence="11">2.7.7.6</ecNumber>
    </recommendedName>
</protein>
<evidence type="ECO:0000256" key="5">
    <source>
        <dbReference type="ARBA" id="ARBA00022723"/>
    </source>
</evidence>
<dbReference type="EC" id="2.7.7.6" evidence="11"/>
<keyword evidence="6" id="KW-0862">Zinc</keyword>
<keyword evidence="2 11" id="KW-0240">DNA-directed RNA polymerase</keyword>
<dbReference type="Proteomes" id="UP001165120">
    <property type="component" value="Unassembled WGS sequence"/>
</dbReference>
<dbReference type="GO" id="GO:0000428">
    <property type="term" value="C:DNA-directed RNA polymerase complex"/>
    <property type="evidence" value="ECO:0007669"/>
    <property type="project" value="UniProtKB-KW"/>
</dbReference>
<gene>
    <name evidence="13" type="ORF">Cboi02_000517500</name>
</gene>
<evidence type="ECO:0000256" key="7">
    <source>
        <dbReference type="ARBA" id="ARBA00022842"/>
    </source>
</evidence>
<accession>A0A9W6T3M0</accession>
<evidence type="ECO:0000256" key="8">
    <source>
        <dbReference type="ARBA" id="ARBA00023163"/>
    </source>
</evidence>
<feature type="domain" description="RNA polymerase N-terminal" evidence="12">
    <location>
        <begin position="253"/>
        <end position="435"/>
    </location>
</feature>
<name>A0A9W6T3M0_CANBO</name>
<comment type="subcellular location">
    <subcellularLocation>
        <location evidence="1">Nucleus</location>
    </subcellularLocation>
</comment>
<dbReference type="GO" id="GO:0006351">
    <property type="term" value="P:DNA-templated transcription"/>
    <property type="evidence" value="ECO:0007669"/>
    <property type="project" value="InterPro"/>
</dbReference>
<evidence type="ECO:0000256" key="6">
    <source>
        <dbReference type="ARBA" id="ARBA00022833"/>
    </source>
</evidence>
<dbReference type="EMBL" id="BSXN01002384">
    <property type="protein sequence ID" value="GME76439.1"/>
    <property type="molecule type" value="Genomic_DNA"/>
</dbReference>
<evidence type="ECO:0000256" key="9">
    <source>
        <dbReference type="ARBA" id="ARBA00023242"/>
    </source>
</evidence>
<dbReference type="GO" id="GO:0003677">
    <property type="term" value="F:DNA binding"/>
    <property type="evidence" value="ECO:0007669"/>
    <property type="project" value="InterPro"/>
</dbReference>
<dbReference type="PANTHER" id="PTHR48446">
    <property type="entry name" value="DNA-DIRECTED RNA POLYMERASE SUBUNIT BETA' N-TERMINAL SECTION"/>
    <property type="match status" value="1"/>
</dbReference>
<evidence type="ECO:0000256" key="1">
    <source>
        <dbReference type="ARBA" id="ARBA00004123"/>
    </source>
</evidence>
<dbReference type="FunFam" id="2.40.40.20:FF:000018">
    <property type="entry name" value="DNA-directed RNA polymerase subunit"/>
    <property type="match status" value="1"/>
</dbReference>
<evidence type="ECO:0000256" key="2">
    <source>
        <dbReference type="ARBA" id="ARBA00022478"/>
    </source>
</evidence>
<comment type="caution">
    <text evidence="13">The sequence shown here is derived from an EMBL/GenBank/DDBJ whole genome shotgun (WGS) entry which is preliminary data.</text>
</comment>
<dbReference type="InterPro" id="IPR015700">
    <property type="entry name" value="RPC1"/>
</dbReference>
<keyword evidence="3 11" id="KW-0808">Transferase</keyword>
<dbReference type="InterPro" id="IPR007080">
    <property type="entry name" value="RNA_pol_Rpb1_1"/>
</dbReference>
<keyword evidence="5" id="KW-0479">Metal-binding</keyword>
<dbReference type="InterPro" id="IPR006592">
    <property type="entry name" value="RNA_pol_N"/>
</dbReference>
<evidence type="ECO:0000259" key="12">
    <source>
        <dbReference type="SMART" id="SM00663"/>
    </source>
</evidence>
<dbReference type="Pfam" id="PF04997">
    <property type="entry name" value="RNA_pol_Rpb1_1"/>
    <property type="match status" value="1"/>
</dbReference>
<dbReference type="Gene3D" id="3.30.1490.180">
    <property type="entry name" value="RNA polymerase ii"/>
    <property type="match status" value="1"/>
</dbReference>
<dbReference type="Gene3D" id="2.40.40.20">
    <property type="match status" value="1"/>
</dbReference>
<organism evidence="13 14">
    <name type="scientific">Candida boidinii</name>
    <name type="common">Yeast</name>
    <dbReference type="NCBI Taxonomy" id="5477"/>
    <lineage>
        <taxon>Eukaryota</taxon>
        <taxon>Fungi</taxon>
        <taxon>Dikarya</taxon>
        <taxon>Ascomycota</taxon>
        <taxon>Saccharomycotina</taxon>
        <taxon>Pichiomycetes</taxon>
        <taxon>Pichiales</taxon>
        <taxon>Pichiaceae</taxon>
        <taxon>Ogataea</taxon>
        <taxon>Ogataea/Candida clade</taxon>
    </lineage>
</organism>
<evidence type="ECO:0000313" key="13">
    <source>
        <dbReference type="EMBL" id="GME76439.1"/>
    </source>
</evidence>
<dbReference type="PANTHER" id="PTHR48446:SF1">
    <property type="entry name" value="DNA-DIRECTED RNA POLYMERASE SUBUNIT BETA' N-TERMINAL SECTION"/>
    <property type="match status" value="1"/>
</dbReference>
<keyword evidence="14" id="KW-1185">Reference proteome</keyword>
<dbReference type="SMART" id="SM00663">
    <property type="entry name" value="RPOLA_N"/>
    <property type="match status" value="1"/>
</dbReference>
<keyword evidence="7" id="KW-0460">Magnesium</keyword>
<dbReference type="AlphaFoldDB" id="A0A9W6T3M0"/>
<dbReference type="FunFam" id="4.10.860.120:FF:000004">
    <property type="entry name" value="DNA-directed RNA polymerase subunit"/>
    <property type="match status" value="1"/>
</dbReference>
<dbReference type="Pfam" id="PF00623">
    <property type="entry name" value="RNA_pol_Rpb1_2"/>
    <property type="match status" value="1"/>
</dbReference>
<dbReference type="InterPro" id="IPR000722">
    <property type="entry name" value="RNA_pol_asu"/>
</dbReference>
<keyword evidence="4 11" id="KW-0548">Nucleotidyltransferase</keyword>
<evidence type="ECO:0000256" key="11">
    <source>
        <dbReference type="RuleBase" id="RU004279"/>
    </source>
</evidence>
<dbReference type="SUPFAM" id="SSF64484">
    <property type="entry name" value="beta and beta-prime subunits of DNA dependent RNA-polymerase"/>
    <property type="match status" value="1"/>
</dbReference>
<evidence type="ECO:0000256" key="3">
    <source>
        <dbReference type="ARBA" id="ARBA00022679"/>
    </source>
</evidence>
<comment type="function">
    <text evidence="11">DNA-dependent RNA polymerase catalyzes the transcription of DNA into RNA using the four ribonucleoside triphosphates as substrates.</text>
</comment>
<dbReference type="InterPro" id="IPR044893">
    <property type="entry name" value="RNA_pol_Rpb1_clamp_domain"/>
</dbReference>
<evidence type="ECO:0000256" key="4">
    <source>
        <dbReference type="ARBA" id="ARBA00022695"/>
    </source>
</evidence>
<sequence length="435" mass="48351">MKETVVDIPPKCISGLEFGALSAADIVAQSEVEVSTRNLFDLEKGRVPVKNGALDTRMGISSNSSECATCHGNLASCHGHFGHIKLALPVFHVGYFKAIIQVLQTICKSCSSLLLDETAQRQFLVELRRPGLDNLRRMKTLKKVVDRAKKQRRCLHCGSLNGVIKKAAAGSGPAALKIIHDTFRWIGKKGADEKLEWDEDFHKLFETNPDLEKFMKRCYDDLNPLKVLNLFKQIKPEDCELLGIDPSKGGRPEMYIWRYLPAPPVCIRPSVVMSDSNTSNEDDLTVKLTEIVWTSSMIRAGIEKGITINSLMEQWDYLQLAVAMYINSDSASPSMLSGGGASKSAKPIRGFCQRLKGKQGRFRGNLSGKRVDFSGRTVISPDPNLSIDEVAVPDRVAKVLTYPEKVTRYNKQKLQKLIINGPDVHPETSSTVIHW</sequence>